<protein>
    <submittedName>
        <fullName evidence="1">Uncharacterized protein</fullName>
    </submittedName>
</protein>
<accession>A0A2L0J470</accession>
<dbReference type="AlphaFoldDB" id="A0A2L0J470"/>
<gene>
    <name evidence="1" type="ORF">C3F40_07280</name>
</gene>
<proteinExistence type="predicted"/>
<evidence type="ECO:0000313" key="1">
    <source>
        <dbReference type="EMBL" id="AUY01619.1"/>
    </source>
</evidence>
<dbReference type="RefSeq" id="WP_104457476.1">
    <property type="nucleotide sequence ID" value="NZ_CP026399.1"/>
</dbReference>
<evidence type="ECO:0000313" key="2">
    <source>
        <dbReference type="Proteomes" id="UP000239554"/>
    </source>
</evidence>
<dbReference type="Proteomes" id="UP000239554">
    <property type="component" value="Chromosome"/>
</dbReference>
<organism evidence="1 2">
    <name type="scientific">Escherichia coli</name>
    <dbReference type="NCBI Taxonomy" id="562"/>
    <lineage>
        <taxon>Bacteria</taxon>
        <taxon>Pseudomonadati</taxon>
        <taxon>Pseudomonadota</taxon>
        <taxon>Gammaproteobacteria</taxon>
        <taxon>Enterobacterales</taxon>
        <taxon>Enterobacteriaceae</taxon>
        <taxon>Escherichia</taxon>
    </lineage>
</organism>
<sequence length="103" mass="11968">MVFNYITYKIRKACNEKIKTISIFKSNENIPFMTCIVNDIEENKNGIKLTLENGENINIKDYGSFFLSEAEGDLDRERMVSSYRRLISELSKISEETVKSLML</sequence>
<name>A0A2L0J470_ECOLX</name>
<reference evidence="1 2" key="1">
    <citation type="journal article" date="2018" name="MBio">
        <title>Genomic Analysis of Hospital Plumbing Reveals Diverse Reservoir of Bacterial Plasmids Conferring Carbapenem Resistance.</title>
        <authorList>
            <consortium name="NISC Comparative Sequencing Program"/>
            <person name="Weingarten R.A."/>
            <person name="Johnson R.C."/>
            <person name="Conlan S."/>
            <person name="Ramsburg A.M."/>
            <person name="Dekker J.P."/>
            <person name="Lau A.F."/>
            <person name="Khil P."/>
            <person name="Odom R.T."/>
            <person name="Deming C."/>
            <person name="Park M."/>
            <person name="Thomas P.J."/>
            <person name="Henderson D.K."/>
            <person name="Palmore T.N."/>
            <person name="Segre J.A."/>
            <person name="Frank K.M."/>
        </authorList>
    </citation>
    <scope>NUCLEOTIDE SEQUENCE [LARGE SCALE GENOMIC DNA]</scope>
    <source>
        <strain evidence="1 2">ECONIH4</strain>
    </source>
</reference>
<dbReference type="EMBL" id="CP026399">
    <property type="protein sequence ID" value="AUY01619.1"/>
    <property type="molecule type" value="Genomic_DNA"/>
</dbReference>